<reference evidence="2" key="1">
    <citation type="submission" date="2020-02" db="EMBL/GenBank/DDBJ databases">
        <authorList>
            <person name="Meier V. D."/>
        </authorList>
    </citation>
    <scope>NUCLEOTIDE SEQUENCE</scope>
    <source>
        <strain evidence="2">AVDCRST_MAG54</strain>
    </source>
</reference>
<gene>
    <name evidence="2" type="ORF">AVDCRST_MAG54-3661</name>
</gene>
<organism evidence="2">
    <name type="scientific">uncultured Actinomycetospora sp</name>
    <dbReference type="NCBI Taxonomy" id="1135996"/>
    <lineage>
        <taxon>Bacteria</taxon>
        <taxon>Bacillati</taxon>
        <taxon>Actinomycetota</taxon>
        <taxon>Actinomycetes</taxon>
        <taxon>Pseudonocardiales</taxon>
        <taxon>Pseudonocardiaceae</taxon>
        <taxon>Actinomycetospora</taxon>
        <taxon>environmental samples</taxon>
    </lineage>
</organism>
<feature type="compositionally biased region" description="Low complexity" evidence="1">
    <location>
        <begin position="1"/>
        <end position="15"/>
    </location>
</feature>
<feature type="region of interest" description="Disordered" evidence="1">
    <location>
        <begin position="1"/>
        <end position="27"/>
    </location>
</feature>
<proteinExistence type="predicted"/>
<name>A0A6J4JLL1_9PSEU</name>
<evidence type="ECO:0000256" key="1">
    <source>
        <dbReference type="SAM" id="MobiDB-lite"/>
    </source>
</evidence>
<feature type="non-terminal residue" evidence="2">
    <location>
        <position position="27"/>
    </location>
</feature>
<sequence length="27" mass="2831">DRHAAAPVGRAAVRGHGARRPADRPGR</sequence>
<evidence type="ECO:0000313" key="2">
    <source>
        <dbReference type="EMBL" id="CAA9281729.1"/>
    </source>
</evidence>
<accession>A0A6J4JLL1</accession>
<protein>
    <submittedName>
        <fullName evidence="2">Uncharacterized protein</fullName>
    </submittedName>
</protein>
<dbReference type="AlphaFoldDB" id="A0A6J4JLL1"/>
<feature type="non-terminal residue" evidence="2">
    <location>
        <position position="1"/>
    </location>
</feature>
<dbReference type="EMBL" id="CADCTH010000467">
    <property type="protein sequence ID" value="CAA9281729.1"/>
    <property type="molecule type" value="Genomic_DNA"/>
</dbReference>